<dbReference type="EC" id="3.1.1.14" evidence="2"/>
<dbReference type="Gene3D" id="3.40.50.1820">
    <property type="entry name" value="alpha/beta hydrolase"/>
    <property type="match status" value="1"/>
</dbReference>
<gene>
    <name evidence="2" type="ORF">glysoja_027181</name>
</gene>
<proteinExistence type="predicted"/>
<dbReference type="Proteomes" id="UP000053555">
    <property type="component" value="Unassembled WGS sequence"/>
</dbReference>
<dbReference type="AlphaFoldDB" id="A0A0B2SHP5"/>
<dbReference type="EMBL" id="KN643148">
    <property type="protein sequence ID" value="KHN44570.1"/>
    <property type="molecule type" value="Genomic_DNA"/>
</dbReference>
<dbReference type="PANTHER" id="PTHR33428">
    <property type="entry name" value="CHLOROPHYLLASE-2, CHLOROPLASTIC"/>
    <property type="match status" value="1"/>
</dbReference>
<dbReference type="GO" id="GO:0015996">
    <property type="term" value="P:chlorophyll catabolic process"/>
    <property type="evidence" value="ECO:0007669"/>
    <property type="project" value="UniProtKB-UniPathway"/>
</dbReference>
<evidence type="ECO:0000313" key="2">
    <source>
        <dbReference type="EMBL" id="KHN44570.1"/>
    </source>
</evidence>
<evidence type="ECO:0000256" key="1">
    <source>
        <dbReference type="SAM" id="Phobius"/>
    </source>
</evidence>
<keyword evidence="1" id="KW-0812">Transmembrane</keyword>
<organism evidence="2">
    <name type="scientific">Glycine soja</name>
    <name type="common">Wild soybean</name>
    <dbReference type="NCBI Taxonomy" id="3848"/>
    <lineage>
        <taxon>Eukaryota</taxon>
        <taxon>Viridiplantae</taxon>
        <taxon>Streptophyta</taxon>
        <taxon>Embryophyta</taxon>
        <taxon>Tracheophyta</taxon>
        <taxon>Spermatophyta</taxon>
        <taxon>Magnoliopsida</taxon>
        <taxon>eudicotyledons</taxon>
        <taxon>Gunneridae</taxon>
        <taxon>Pentapetalae</taxon>
        <taxon>rosids</taxon>
        <taxon>fabids</taxon>
        <taxon>Fabales</taxon>
        <taxon>Fabaceae</taxon>
        <taxon>Papilionoideae</taxon>
        <taxon>50 kb inversion clade</taxon>
        <taxon>NPAAA clade</taxon>
        <taxon>indigoferoid/millettioid clade</taxon>
        <taxon>Phaseoleae</taxon>
        <taxon>Glycine</taxon>
        <taxon>Glycine subgen. Soja</taxon>
    </lineage>
</organism>
<keyword evidence="1" id="KW-1133">Transmembrane helix</keyword>
<name>A0A0B2SHP5_GLYSO</name>
<reference evidence="2" key="1">
    <citation type="submission" date="2014-07" db="EMBL/GenBank/DDBJ databases">
        <title>Identification of a novel salt tolerance gene in wild soybean by whole-genome sequencing.</title>
        <authorList>
            <person name="Lam H.-M."/>
            <person name="Qi X."/>
            <person name="Li M.-W."/>
            <person name="Liu X."/>
            <person name="Xie M."/>
            <person name="Ni M."/>
            <person name="Xu X."/>
        </authorList>
    </citation>
    <scope>NUCLEOTIDE SEQUENCE [LARGE SCALE GENOMIC DNA]</scope>
    <source>
        <tissue evidence="2">Root</tissue>
    </source>
</reference>
<dbReference type="Pfam" id="PF07224">
    <property type="entry name" value="Chlorophyllase"/>
    <property type="match status" value="1"/>
</dbReference>
<keyword evidence="2" id="KW-0378">Hydrolase</keyword>
<dbReference type="PANTHER" id="PTHR33428:SF10">
    <property type="entry name" value="CHLOROPHYLLASE-1"/>
    <property type="match status" value="1"/>
</dbReference>
<protein>
    <submittedName>
        <fullName evidence="2">Chlorophyllase-1</fullName>
        <ecNumber evidence="2">3.1.1.14</ecNumber>
    </submittedName>
</protein>
<feature type="transmembrane region" description="Helical" evidence="1">
    <location>
        <begin position="40"/>
        <end position="63"/>
    </location>
</feature>
<accession>A0A0B2SHP5</accession>
<dbReference type="GO" id="GO:0047746">
    <property type="term" value="F:chlorophyllase activity"/>
    <property type="evidence" value="ECO:0007669"/>
    <property type="project" value="UniProtKB-EC"/>
</dbReference>
<sequence>MAQRAQPVLATTDVFQKGDIHWKQFNVETSTASSSPPKPLLIFTPAVPGSYPVILFCHGFFILNCYYSKLLARIVLHGFMIVLLLS</sequence>
<dbReference type="InterPro" id="IPR017395">
    <property type="entry name" value="Chlorophyllase-like"/>
</dbReference>
<dbReference type="UniPathway" id="UPA00674"/>
<dbReference type="SUPFAM" id="SSF53474">
    <property type="entry name" value="alpha/beta-Hydrolases"/>
    <property type="match status" value="1"/>
</dbReference>
<keyword evidence="1" id="KW-0472">Membrane</keyword>
<dbReference type="InterPro" id="IPR029058">
    <property type="entry name" value="AB_hydrolase_fold"/>
</dbReference>